<proteinExistence type="predicted"/>
<keyword evidence="4" id="KW-1185">Reference proteome</keyword>
<protein>
    <submittedName>
        <fullName evidence="3">Uncharacterized protein</fullName>
    </submittedName>
</protein>
<keyword evidence="2" id="KW-1133">Transmembrane helix</keyword>
<sequence length="299" mass="32837">MQNSDWSDFLYAACLIAVIFFVVGTIMLVLYVIRVICTSASVATQDIESGARSEGAISETRSERSQTLRSVKSLSSGRTGSIRSRRSRRSETRPSQRSTSLSQSEREKEPGSRRSTSLRNIPLRSAQGSRGQTLNVVLKKKEVKFSKTEHSSEEDEAVPDNTQIKGVEIPKQTIKAGAHEEDEVVSRTKGPVGINIPKETIKAGVADDDEKDEIAPKGIKGIDIPRETLRSGAAGERHVTKPKAAPSITFNVEPGASISVNVLSRRAYAGGGENERFCDFDKNLGLYSERQKLCCYHFF</sequence>
<feature type="region of interest" description="Disordered" evidence="1">
    <location>
        <begin position="52"/>
        <end position="135"/>
    </location>
</feature>
<evidence type="ECO:0000313" key="4">
    <source>
        <dbReference type="Proteomes" id="UP001176961"/>
    </source>
</evidence>
<organism evidence="3 4">
    <name type="scientific">Cylicocyclus nassatus</name>
    <name type="common">Nematode worm</name>
    <dbReference type="NCBI Taxonomy" id="53992"/>
    <lineage>
        <taxon>Eukaryota</taxon>
        <taxon>Metazoa</taxon>
        <taxon>Ecdysozoa</taxon>
        <taxon>Nematoda</taxon>
        <taxon>Chromadorea</taxon>
        <taxon>Rhabditida</taxon>
        <taxon>Rhabditina</taxon>
        <taxon>Rhabditomorpha</taxon>
        <taxon>Strongyloidea</taxon>
        <taxon>Strongylidae</taxon>
        <taxon>Cylicocyclus</taxon>
    </lineage>
</organism>
<keyword evidence="2" id="KW-0812">Transmembrane</keyword>
<evidence type="ECO:0000256" key="2">
    <source>
        <dbReference type="SAM" id="Phobius"/>
    </source>
</evidence>
<gene>
    <name evidence="3" type="ORF">CYNAS_LOCUS8999</name>
</gene>
<feature type="compositionally biased region" description="Low complexity" evidence="1">
    <location>
        <begin position="73"/>
        <end position="82"/>
    </location>
</feature>
<keyword evidence="2" id="KW-0472">Membrane</keyword>
<dbReference type="Proteomes" id="UP001176961">
    <property type="component" value="Unassembled WGS sequence"/>
</dbReference>
<name>A0AA36GRJ6_CYLNA</name>
<feature type="transmembrane region" description="Helical" evidence="2">
    <location>
        <begin position="9"/>
        <end position="33"/>
    </location>
</feature>
<comment type="caution">
    <text evidence="3">The sequence shown here is derived from an EMBL/GenBank/DDBJ whole genome shotgun (WGS) entry which is preliminary data.</text>
</comment>
<reference evidence="3" key="1">
    <citation type="submission" date="2023-07" db="EMBL/GenBank/DDBJ databases">
        <authorList>
            <consortium name="CYATHOMIX"/>
        </authorList>
    </citation>
    <scope>NUCLEOTIDE SEQUENCE</scope>
    <source>
        <strain evidence="3">N/A</strain>
    </source>
</reference>
<evidence type="ECO:0000313" key="3">
    <source>
        <dbReference type="EMBL" id="CAJ0597016.1"/>
    </source>
</evidence>
<dbReference type="AlphaFoldDB" id="A0AA36GRJ6"/>
<accession>A0AA36GRJ6</accession>
<evidence type="ECO:0000256" key="1">
    <source>
        <dbReference type="SAM" id="MobiDB-lite"/>
    </source>
</evidence>
<feature type="compositionally biased region" description="Polar residues" evidence="1">
    <location>
        <begin position="126"/>
        <end position="135"/>
    </location>
</feature>
<dbReference type="EMBL" id="CATQJL010000223">
    <property type="protein sequence ID" value="CAJ0597016.1"/>
    <property type="molecule type" value="Genomic_DNA"/>
</dbReference>